<feature type="domain" description="N-acetyltransferase" evidence="2">
    <location>
        <begin position="4"/>
        <end position="158"/>
    </location>
</feature>
<dbReference type="Proteomes" id="UP001251085">
    <property type="component" value="Unassembled WGS sequence"/>
</dbReference>
<evidence type="ECO:0000313" key="3">
    <source>
        <dbReference type="EMBL" id="MDT1060298.1"/>
    </source>
</evidence>
<keyword evidence="1" id="KW-0046">Antibiotic resistance</keyword>
<evidence type="ECO:0000256" key="1">
    <source>
        <dbReference type="ARBA" id="ARBA00023251"/>
    </source>
</evidence>
<proteinExistence type="predicted"/>
<dbReference type="SUPFAM" id="SSF55729">
    <property type="entry name" value="Acyl-CoA N-acyltransferases (Nat)"/>
    <property type="match status" value="1"/>
</dbReference>
<dbReference type="PANTHER" id="PTHR31438">
    <property type="entry name" value="LYSINE N-ACYLTRANSFERASE C17G9.06C-RELATED"/>
    <property type="match status" value="1"/>
</dbReference>
<dbReference type="InterPro" id="IPR000182">
    <property type="entry name" value="GNAT_dom"/>
</dbReference>
<evidence type="ECO:0000313" key="4">
    <source>
        <dbReference type="Proteomes" id="UP001251085"/>
    </source>
</evidence>
<evidence type="ECO:0000259" key="2">
    <source>
        <dbReference type="PROSITE" id="PS51186"/>
    </source>
</evidence>
<organism evidence="3 4">
    <name type="scientific">Paracoccus broussonetiae</name>
    <dbReference type="NCBI Taxonomy" id="3075834"/>
    <lineage>
        <taxon>Bacteria</taxon>
        <taxon>Pseudomonadati</taxon>
        <taxon>Pseudomonadota</taxon>
        <taxon>Alphaproteobacteria</taxon>
        <taxon>Rhodobacterales</taxon>
        <taxon>Paracoccaceae</taxon>
        <taxon>Paracoccus</taxon>
    </lineage>
</organism>
<dbReference type="Gene3D" id="3.40.630.30">
    <property type="match status" value="1"/>
</dbReference>
<reference evidence="4" key="1">
    <citation type="submission" date="2023-07" db="EMBL/GenBank/DDBJ databases">
        <title>Characterization of two Paracoccaceae strains isolated from Phycosphere and proposal of Xinfangfangia lacusdiani sp. nov.</title>
        <authorList>
            <person name="Deng Y."/>
            <person name="Zhang Y.Q."/>
        </authorList>
    </citation>
    <scope>NUCLEOTIDE SEQUENCE [LARGE SCALE GENOMIC DNA]</scope>
    <source>
        <strain evidence="4">CPCC 101403</strain>
    </source>
</reference>
<gene>
    <name evidence="3" type="ORF">RM190_00425</name>
</gene>
<sequence>MDRFGFRPVARADLPLLADWLAAPQVARWWRGAGTQLAGIAEDLDEPAMRQWLVTDGDVPIAYAQVYPAHHWAAPHFHDLPADTLAIDCFSGPGGFGLGGLWLDQLARRLLAEAGALVIDPEPDNHRAIRAYEKAGFSGGDLRLTEDGGKARIMTRLR</sequence>
<dbReference type="EMBL" id="JAVRQI010000001">
    <property type="protein sequence ID" value="MDT1060298.1"/>
    <property type="molecule type" value="Genomic_DNA"/>
</dbReference>
<dbReference type="PROSITE" id="PS51186">
    <property type="entry name" value="GNAT"/>
    <property type="match status" value="1"/>
</dbReference>
<keyword evidence="3" id="KW-0808">Transferase</keyword>
<comment type="caution">
    <text evidence="3">The sequence shown here is derived from an EMBL/GenBank/DDBJ whole genome shotgun (WGS) entry which is preliminary data.</text>
</comment>
<name>A0ABU3E7V0_9RHOB</name>
<dbReference type="InterPro" id="IPR016181">
    <property type="entry name" value="Acyl_CoA_acyltransferase"/>
</dbReference>
<accession>A0ABU3E7V0</accession>
<dbReference type="EC" id="2.3.1.-" evidence="3"/>
<dbReference type="PANTHER" id="PTHR31438:SF1">
    <property type="entry name" value="LYSINE N-ACYLTRANSFERASE C17G9.06C-RELATED"/>
    <property type="match status" value="1"/>
</dbReference>
<dbReference type="GO" id="GO:0016746">
    <property type="term" value="F:acyltransferase activity"/>
    <property type="evidence" value="ECO:0007669"/>
    <property type="project" value="UniProtKB-KW"/>
</dbReference>
<keyword evidence="4" id="KW-1185">Reference proteome</keyword>
<dbReference type="RefSeq" id="WP_311757411.1">
    <property type="nucleotide sequence ID" value="NZ_JAVRQI010000001.1"/>
</dbReference>
<dbReference type="Pfam" id="PF13523">
    <property type="entry name" value="Acetyltransf_8"/>
    <property type="match status" value="1"/>
</dbReference>
<keyword evidence="3" id="KW-0012">Acyltransferase</keyword>
<protein>
    <submittedName>
        <fullName evidence="3">GNAT family N-acetyltransferase</fullName>
        <ecNumber evidence="3">2.3.1.-</ecNumber>
    </submittedName>
</protein>